<dbReference type="Proteomes" id="UP000281553">
    <property type="component" value="Unassembled WGS sequence"/>
</dbReference>
<dbReference type="OrthoDB" id="448954at2759"/>
<name>A0A3P7NJQ4_DIBLA</name>
<protein>
    <submittedName>
        <fullName evidence="2">Uncharacterized protein</fullName>
    </submittedName>
</protein>
<dbReference type="EMBL" id="UYRU01106278">
    <property type="protein sequence ID" value="VDN42965.1"/>
    <property type="molecule type" value="Genomic_DNA"/>
</dbReference>
<gene>
    <name evidence="2" type="ORF">DILT_LOCUS18953</name>
</gene>
<feature type="chain" id="PRO_5017981344" evidence="1">
    <location>
        <begin position="29"/>
        <end position="109"/>
    </location>
</feature>
<feature type="signal peptide" evidence="1">
    <location>
        <begin position="1"/>
        <end position="28"/>
    </location>
</feature>
<evidence type="ECO:0000313" key="3">
    <source>
        <dbReference type="Proteomes" id="UP000281553"/>
    </source>
</evidence>
<accession>A0A3P7NJQ4</accession>
<organism evidence="2 3">
    <name type="scientific">Dibothriocephalus latus</name>
    <name type="common">Fish tapeworm</name>
    <name type="synonym">Diphyllobothrium latum</name>
    <dbReference type="NCBI Taxonomy" id="60516"/>
    <lineage>
        <taxon>Eukaryota</taxon>
        <taxon>Metazoa</taxon>
        <taxon>Spiralia</taxon>
        <taxon>Lophotrochozoa</taxon>
        <taxon>Platyhelminthes</taxon>
        <taxon>Cestoda</taxon>
        <taxon>Eucestoda</taxon>
        <taxon>Diphyllobothriidea</taxon>
        <taxon>Diphyllobothriidae</taxon>
        <taxon>Dibothriocephalus</taxon>
    </lineage>
</organism>
<dbReference type="AlphaFoldDB" id="A0A3P7NJQ4"/>
<keyword evidence="1" id="KW-0732">Signal</keyword>
<sequence length="109" mass="11685">MPLLADAKIRGTLLLAAFFIAFPYHTVSPPSPPTAAVGAKAAPRHDRLIDAFQSSDYMLDRLPSISTQTCFTPLTPNTKAELQTLSEILATIITSRCDSGACHLSGKQI</sequence>
<evidence type="ECO:0000256" key="1">
    <source>
        <dbReference type="SAM" id="SignalP"/>
    </source>
</evidence>
<keyword evidence="3" id="KW-1185">Reference proteome</keyword>
<evidence type="ECO:0000313" key="2">
    <source>
        <dbReference type="EMBL" id="VDN42965.1"/>
    </source>
</evidence>
<proteinExistence type="predicted"/>
<reference evidence="2 3" key="1">
    <citation type="submission" date="2018-11" db="EMBL/GenBank/DDBJ databases">
        <authorList>
            <consortium name="Pathogen Informatics"/>
        </authorList>
    </citation>
    <scope>NUCLEOTIDE SEQUENCE [LARGE SCALE GENOMIC DNA]</scope>
</reference>